<feature type="chain" id="PRO_5009844284" evidence="1">
    <location>
        <begin position="30"/>
        <end position="276"/>
    </location>
</feature>
<dbReference type="GO" id="GO:0016740">
    <property type="term" value="F:transferase activity"/>
    <property type="evidence" value="ECO:0007669"/>
    <property type="project" value="UniProtKB-KW"/>
</dbReference>
<dbReference type="PANTHER" id="PTHR48228">
    <property type="entry name" value="SUCCINYL-COA--D-CITRAMALATE COA-TRANSFERASE"/>
    <property type="match status" value="1"/>
</dbReference>
<dbReference type="SUPFAM" id="SSF89796">
    <property type="entry name" value="CoA-transferase family III (CaiB/BaiF)"/>
    <property type="match status" value="1"/>
</dbReference>
<dbReference type="EMBL" id="FNNA01000002">
    <property type="protein sequence ID" value="SDX02212.1"/>
    <property type="molecule type" value="Genomic_DNA"/>
</dbReference>
<dbReference type="AlphaFoldDB" id="A0A1H2YAF1"/>
<dbReference type="InterPro" id="IPR023606">
    <property type="entry name" value="CoA-Trfase_III_dom_1_sf"/>
</dbReference>
<dbReference type="Pfam" id="PF02515">
    <property type="entry name" value="CoA_transf_3"/>
    <property type="match status" value="1"/>
</dbReference>
<dbReference type="PANTHER" id="PTHR48228:SF5">
    <property type="entry name" value="ALPHA-METHYLACYL-COA RACEMASE"/>
    <property type="match status" value="1"/>
</dbReference>
<keyword evidence="3" id="KW-1185">Reference proteome</keyword>
<dbReference type="InterPro" id="IPR003673">
    <property type="entry name" value="CoA-Trfase_fam_III"/>
</dbReference>
<dbReference type="STRING" id="1545044.SAMN05444276_102790"/>
<organism evidence="2 3">
    <name type="scientific">Paracoccus sanguinis</name>
    <dbReference type="NCBI Taxonomy" id="1545044"/>
    <lineage>
        <taxon>Bacteria</taxon>
        <taxon>Pseudomonadati</taxon>
        <taxon>Pseudomonadota</taxon>
        <taxon>Alphaproteobacteria</taxon>
        <taxon>Rhodobacterales</taxon>
        <taxon>Paracoccaceae</taxon>
        <taxon>Paracoccus</taxon>
    </lineage>
</organism>
<reference evidence="3" key="1">
    <citation type="submission" date="2016-10" db="EMBL/GenBank/DDBJ databases">
        <authorList>
            <person name="Varghese N."/>
            <person name="Submissions S."/>
        </authorList>
    </citation>
    <scope>NUCLEOTIDE SEQUENCE [LARGE SCALE GENOMIC DNA]</scope>
    <source>
        <strain evidence="3">DSM 29303</strain>
    </source>
</reference>
<protein>
    <submittedName>
        <fullName evidence="2">Crotonobetainyl-CoA:carnitine CoA-transferase CaiB</fullName>
    </submittedName>
</protein>
<proteinExistence type="predicted"/>
<gene>
    <name evidence="2" type="ORF">SAMN05444276_102790</name>
</gene>
<dbReference type="OrthoDB" id="4909260at2"/>
<evidence type="ECO:0000313" key="3">
    <source>
        <dbReference type="Proteomes" id="UP000182944"/>
    </source>
</evidence>
<dbReference type="Gene3D" id="3.30.1540.10">
    <property type="entry name" value="formyl-coa transferase, domain 3"/>
    <property type="match status" value="1"/>
</dbReference>
<keyword evidence="2" id="KW-0808">Transferase</keyword>
<dbReference type="RefSeq" id="WP_036736499.1">
    <property type="nucleotide sequence ID" value="NZ_FNNA01000002.1"/>
</dbReference>
<name>A0A1H2YAF1_9RHOB</name>
<dbReference type="Gene3D" id="3.40.50.10540">
    <property type="entry name" value="Crotonobetainyl-coa:carnitine coa-transferase, domain 1"/>
    <property type="match status" value="1"/>
</dbReference>
<sequence>MTDSPDPTLPLAGLTCVCMAANVPGPAAAALLAAQGMAVIKIEPPAGDMTATIMPGWYAELNAAARVETVDLRAEAGQARFRELLTGADVLISSHRPAALARLGITVPALAQVNPALVWVEIVGDTEAPEVPGHDLTYQAAAGLVDPRAMPRTLLADLGGAEAAAAAACALLLGRERGLPGRHARVGLAQVAQRFAAAVRHGATVGGGLLSGAGRDYRIYPCADGFVACAALEPHFSARLTEVAGEDVAGFLAARSMDEVRALAEAHDLPLEPFSG</sequence>
<dbReference type="Proteomes" id="UP000182944">
    <property type="component" value="Unassembled WGS sequence"/>
</dbReference>
<accession>A0A1H2YAF1</accession>
<dbReference type="InterPro" id="IPR044855">
    <property type="entry name" value="CoA-Trfase_III_dom3_sf"/>
</dbReference>
<evidence type="ECO:0000313" key="2">
    <source>
        <dbReference type="EMBL" id="SDX02212.1"/>
    </source>
</evidence>
<dbReference type="InterPro" id="IPR050509">
    <property type="entry name" value="CoA-transferase_III"/>
</dbReference>
<feature type="signal peptide" evidence="1">
    <location>
        <begin position="1"/>
        <end position="29"/>
    </location>
</feature>
<keyword evidence="1" id="KW-0732">Signal</keyword>
<evidence type="ECO:0000256" key="1">
    <source>
        <dbReference type="SAM" id="SignalP"/>
    </source>
</evidence>